<dbReference type="Proteomes" id="UP000248021">
    <property type="component" value="Unassembled WGS sequence"/>
</dbReference>
<sequence length="517" mass="55666">MLAAIAISLGLVAALTVSLPFARRPTHGTEIILPAYAAATFILEIITAALLFSLFNAQRTRALLLLAAGYLFSALTVPTWALSFPGVFDGLGIDLGLQTTAVLASMRRLGFPLFILAYALSPLCGQAKGPPGRAIGISILGVCLAVASMTGLVLANYTRLPAFMLDGRQVNALWFHVPSLAMGLYGLDIVLLLYRRRALLDIWVCLVLFSLVIELLLISYLGGAIRFSVGWWTGRIYGLIAASLILLVLLSETTRLHARLMQTIAAERRIRQNRLIAMEALSASIAHEINQPLASMVTNADAALRWLARQEPRIDNAEAALRRIVDDGHRANKVVAGIRATFSKGTQERAALKLNTVVSDALRTAAPEAGHWGIALELDLDPTLPPVIGNAVQLLHVLRNLVENAIDAVKSGGERPRHIRVTTRAEAMGEVRVSVEDNGSGIPRAIADRLFDPFVSTKPGGMGMGLMFCRSVIEAHGGRISVESRDPRGAIFHFTLPAAIVSAVEPVPFDVSAQVNR</sequence>
<dbReference type="CDD" id="cd00082">
    <property type="entry name" value="HisKA"/>
    <property type="match status" value="1"/>
</dbReference>
<dbReference type="InterPro" id="IPR036097">
    <property type="entry name" value="HisK_dim/P_sf"/>
</dbReference>
<dbReference type="InterPro" id="IPR003661">
    <property type="entry name" value="HisK_dim/P_dom"/>
</dbReference>
<dbReference type="PANTHER" id="PTHR43065">
    <property type="entry name" value="SENSOR HISTIDINE KINASE"/>
    <property type="match status" value="1"/>
</dbReference>
<name>A0A2V3UDN1_9HYPH</name>
<dbReference type="PANTHER" id="PTHR43065:SF10">
    <property type="entry name" value="PEROXIDE STRESS-ACTIVATED HISTIDINE KINASE MAK3"/>
    <property type="match status" value="1"/>
</dbReference>
<evidence type="ECO:0000256" key="9">
    <source>
        <dbReference type="SAM" id="Phobius"/>
    </source>
</evidence>
<evidence type="ECO:0000256" key="5">
    <source>
        <dbReference type="ARBA" id="ARBA00022741"/>
    </source>
</evidence>
<feature type="transmembrane region" description="Helical" evidence="9">
    <location>
        <begin position="173"/>
        <end position="193"/>
    </location>
</feature>
<keyword evidence="4" id="KW-0808">Transferase</keyword>
<dbReference type="GO" id="GO:0005524">
    <property type="term" value="F:ATP binding"/>
    <property type="evidence" value="ECO:0007669"/>
    <property type="project" value="UniProtKB-KW"/>
</dbReference>
<keyword evidence="9" id="KW-0472">Membrane</keyword>
<keyword evidence="8" id="KW-0902">Two-component regulatory system</keyword>
<keyword evidence="9" id="KW-1133">Transmembrane helix</keyword>
<organism evidence="11 12">
    <name type="scientific">Chelatococcus asaccharovorans</name>
    <dbReference type="NCBI Taxonomy" id="28210"/>
    <lineage>
        <taxon>Bacteria</taxon>
        <taxon>Pseudomonadati</taxon>
        <taxon>Pseudomonadota</taxon>
        <taxon>Alphaproteobacteria</taxon>
        <taxon>Hyphomicrobiales</taxon>
        <taxon>Chelatococcaceae</taxon>
        <taxon>Chelatococcus</taxon>
    </lineage>
</organism>
<evidence type="ECO:0000256" key="6">
    <source>
        <dbReference type="ARBA" id="ARBA00022777"/>
    </source>
</evidence>
<feature type="transmembrane region" description="Helical" evidence="9">
    <location>
        <begin position="34"/>
        <end position="55"/>
    </location>
</feature>
<dbReference type="SMART" id="SM00387">
    <property type="entry name" value="HATPase_c"/>
    <property type="match status" value="1"/>
</dbReference>
<dbReference type="Pfam" id="PF00512">
    <property type="entry name" value="HisKA"/>
    <property type="match status" value="1"/>
</dbReference>
<dbReference type="SUPFAM" id="SSF55874">
    <property type="entry name" value="ATPase domain of HSP90 chaperone/DNA topoisomerase II/histidine kinase"/>
    <property type="match status" value="1"/>
</dbReference>
<keyword evidence="7" id="KW-0067">ATP-binding</keyword>
<dbReference type="Gene3D" id="3.30.565.10">
    <property type="entry name" value="Histidine kinase-like ATPase, C-terminal domain"/>
    <property type="match status" value="1"/>
</dbReference>
<evidence type="ECO:0000256" key="7">
    <source>
        <dbReference type="ARBA" id="ARBA00022840"/>
    </source>
</evidence>
<evidence type="ECO:0000313" key="11">
    <source>
        <dbReference type="EMBL" id="PXW63403.1"/>
    </source>
</evidence>
<dbReference type="InterPro" id="IPR003594">
    <property type="entry name" value="HATPase_dom"/>
</dbReference>
<dbReference type="PROSITE" id="PS50109">
    <property type="entry name" value="HIS_KIN"/>
    <property type="match status" value="1"/>
</dbReference>
<feature type="transmembrane region" description="Helical" evidence="9">
    <location>
        <begin position="132"/>
        <end position="153"/>
    </location>
</feature>
<evidence type="ECO:0000256" key="1">
    <source>
        <dbReference type="ARBA" id="ARBA00000085"/>
    </source>
</evidence>
<feature type="transmembrane region" description="Helical" evidence="9">
    <location>
        <begin position="101"/>
        <end position="120"/>
    </location>
</feature>
<feature type="transmembrane region" description="Helical" evidence="9">
    <location>
        <begin position="200"/>
        <end position="223"/>
    </location>
</feature>
<evidence type="ECO:0000256" key="3">
    <source>
        <dbReference type="ARBA" id="ARBA00022553"/>
    </source>
</evidence>
<feature type="transmembrane region" description="Helical" evidence="9">
    <location>
        <begin position="62"/>
        <end position="81"/>
    </location>
</feature>
<feature type="domain" description="Histidine kinase" evidence="10">
    <location>
        <begin position="284"/>
        <end position="500"/>
    </location>
</feature>
<dbReference type="InterPro" id="IPR036890">
    <property type="entry name" value="HATPase_C_sf"/>
</dbReference>
<keyword evidence="12" id="KW-1185">Reference proteome</keyword>
<dbReference type="SMART" id="SM00388">
    <property type="entry name" value="HisKA"/>
    <property type="match status" value="1"/>
</dbReference>
<dbReference type="EMBL" id="QJJK01000002">
    <property type="protein sequence ID" value="PXW63403.1"/>
    <property type="molecule type" value="Genomic_DNA"/>
</dbReference>
<reference evidence="11 12" key="1">
    <citation type="submission" date="2018-05" db="EMBL/GenBank/DDBJ databases">
        <title>Genomic Encyclopedia of Type Strains, Phase IV (KMG-IV): sequencing the most valuable type-strain genomes for metagenomic binning, comparative biology and taxonomic classification.</title>
        <authorList>
            <person name="Goeker M."/>
        </authorList>
    </citation>
    <scope>NUCLEOTIDE SEQUENCE [LARGE SCALE GENOMIC DNA]</scope>
    <source>
        <strain evidence="11 12">DSM 6462</strain>
    </source>
</reference>
<evidence type="ECO:0000256" key="8">
    <source>
        <dbReference type="ARBA" id="ARBA00023012"/>
    </source>
</evidence>
<dbReference type="Pfam" id="PF17158">
    <property type="entry name" value="MASE4"/>
    <property type="match status" value="1"/>
</dbReference>
<dbReference type="Pfam" id="PF02518">
    <property type="entry name" value="HATPase_c"/>
    <property type="match status" value="1"/>
</dbReference>
<dbReference type="InterPro" id="IPR004358">
    <property type="entry name" value="Sig_transdc_His_kin-like_C"/>
</dbReference>
<keyword evidence="6" id="KW-0418">Kinase</keyword>
<dbReference type="InterPro" id="IPR033424">
    <property type="entry name" value="MASE4"/>
</dbReference>
<evidence type="ECO:0000313" key="12">
    <source>
        <dbReference type="Proteomes" id="UP000248021"/>
    </source>
</evidence>
<proteinExistence type="predicted"/>
<dbReference type="GO" id="GO:0000155">
    <property type="term" value="F:phosphorelay sensor kinase activity"/>
    <property type="evidence" value="ECO:0007669"/>
    <property type="project" value="InterPro"/>
</dbReference>
<evidence type="ECO:0000256" key="2">
    <source>
        <dbReference type="ARBA" id="ARBA00012438"/>
    </source>
</evidence>
<dbReference type="SUPFAM" id="SSF47384">
    <property type="entry name" value="Homodimeric domain of signal transducing histidine kinase"/>
    <property type="match status" value="1"/>
</dbReference>
<dbReference type="Gene3D" id="1.10.287.130">
    <property type="match status" value="1"/>
</dbReference>
<accession>A0A2V3UDN1</accession>
<protein>
    <recommendedName>
        <fullName evidence="2">histidine kinase</fullName>
        <ecNumber evidence="2">2.7.13.3</ecNumber>
    </recommendedName>
</protein>
<comment type="caution">
    <text evidence="11">The sequence shown here is derived from an EMBL/GenBank/DDBJ whole genome shotgun (WGS) entry which is preliminary data.</text>
</comment>
<evidence type="ECO:0000259" key="10">
    <source>
        <dbReference type="PROSITE" id="PS50109"/>
    </source>
</evidence>
<dbReference type="PRINTS" id="PR00344">
    <property type="entry name" value="BCTRLSENSOR"/>
</dbReference>
<dbReference type="RefSeq" id="WP_245449500.1">
    <property type="nucleotide sequence ID" value="NZ_JAHBRY010000002.1"/>
</dbReference>
<keyword evidence="3" id="KW-0597">Phosphoprotein</keyword>
<evidence type="ECO:0000256" key="4">
    <source>
        <dbReference type="ARBA" id="ARBA00022679"/>
    </source>
</evidence>
<feature type="transmembrane region" description="Helical" evidence="9">
    <location>
        <begin position="229"/>
        <end position="250"/>
    </location>
</feature>
<comment type="catalytic activity">
    <reaction evidence="1">
        <text>ATP + protein L-histidine = ADP + protein N-phospho-L-histidine.</text>
        <dbReference type="EC" id="2.7.13.3"/>
    </reaction>
</comment>
<dbReference type="EC" id="2.7.13.3" evidence="2"/>
<dbReference type="InterPro" id="IPR005467">
    <property type="entry name" value="His_kinase_dom"/>
</dbReference>
<keyword evidence="9" id="KW-0812">Transmembrane</keyword>
<dbReference type="AlphaFoldDB" id="A0A2V3UDN1"/>
<gene>
    <name evidence="11" type="ORF">C7450_102319</name>
</gene>
<keyword evidence="5" id="KW-0547">Nucleotide-binding</keyword>